<keyword evidence="3" id="KW-1185">Reference proteome</keyword>
<dbReference type="EMBL" id="QXHD01000004">
    <property type="protein sequence ID" value="NEZ59636.1"/>
    <property type="molecule type" value="Genomic_DNA"/>
</dbReference>
<proteinExistence type="predicted"/>
<gene>
    <name evidence="2" type="ORF">DXZ20_29140</name>
</gene>
<evidence type="ECO:0000256" key="1">
    <source>
        <dbReference type="SAM" id="MobiDB-lite"/>
    </source>
</evidence>
<comment type="caution">
    <text evidence="2">The sequence shown here is derived from an EMBL/GenBank/DDBJ whole genome shotgun (WGS) entry which is preliminary data.</text>
</comment>
<feature type="compositionally biased region" description="Polar residues" evidence="1">
    <location>
        <begin position="1"/>
        <end position="16"/>
    </location>
</feature>
<dbReference type="AlphaFoldDB" id="A0A6M0RTZ0"/>
<reference evidence="2 3" key="1">
    <citation type="journal article" date="2020" name="Microb. Ecol.">
        <title>Ecogenomics of the Marine Benthic Filamentous Cyanobacterium Adonisia.</title>
        <authorList>
            <person name="Walter J.M."/>
            <person name="Coutinho F.H."/>
            <person name="Leomil L."/>
            <person name="Hargreaves P.I."/>
            <person name="Campeao M.E."/>
            <person name="Vieira V.V."/>
            <person name="Silva B.S."/>
            <person name="Fistarol G.O."/>
            <person name="Salomon P.S."/>
            <person name="Sawabe T."/>
            <person name="Mino S."/>
            <person name="Hosokawa M."/>
            <person name="Miyashita H."/>
            <person name="Maruyama F."/>
            <person name="van Verk M.C."/>
            <person name="Dutilh B.E."/>
            <person name="Thompson C.C."/>
            <person name="Thompson F.L."/>
        </authorList>
    </citation>
    <scope>NUCLEOTIDE SEQUENCE [LARGE SCALE GENOMIC DNA]</scope>
    <source>
        <strain evidence="2 3">CCMR0081</strain>
    </source>
</reference>
<dbReference type="Proteomes" id="UP000481033">
    <property type="component" value="Unassembled WGS sequence"/>
</dbReference>
<name>A0A6M0RTZ0_9CYAN</name>
<organism evidence="2 3">
    <name type="scientific">Adonisia turfae CCMR0081</name>
    <dbReference type="NCBI Taxonomy" id="2292702"/>
    <lineage>
        <taxon>Bacteria</taxon>
        <taxon>Bacillati</taxon>
        <taxon>Cyanobacteriota</taxon>
        <taxon>Adonisia</taxon>
        <taxon>Adonisia turfae</taxon>
    </lineage>
</organism>
<feature type="compositionally biased region" description="Polar residues" evidence="1">
    <location>
        <begin position="55"/>
        <end position="64"/>
    </location>
</feature>
<evidence type="ECO:0000313" key="2">
    <source>
        <dbReference type="EMBL" id="NEZ59636.1"/>
    </source>
</evidence>
<feature type="compositionally biased region" description="Polar residues" evidence="1">
    <location>
        <begin position="26"/>
        <end position="37"/>
    </location>
</feature>
<protein>
    <submittedName>
        <fullName evidence="2">Uncharacterized protein</fullName>
    </submittedName>
</protein>
<evidence type="ECO:0000313" key="3">
    <source>
        <dbReference type="Proteomes" id="UP000481033"/>
    </source>
</evidence>
<feature type="region of interest" description="Disordered" evidence="1">
    <location>
        <begin position="1"/>
        <end position="64"/>
    </location>
</feature>
<sequence length="141" mass="15363">MATPNNTPSKNNQGDNGSEKLAVPMQQDTLSTETPENVKQAIEQASAIPQGLLENPTQGSSSDLNIKDHVEASKDAVSEIQKEMPSVELKGSFIDNLKEQSTSSSSSLMATGIQAQWQSHREVKQCFDEATFSDLRGCIWH</sequence>
<accession>A0A6M0RTZ0</accession>